<sequence length="193" mass="21817">MLWSSNLQGIQIPGSIEKLIISLFVDDTTVYLGQNDSFDQLTGILATWCKVSKVKFNVGKTEIIPIGSKDFHDRVCTTRRMKLDDPPIPNHIHIAKDGEAVQIIGTFIGNAIDNAEPWTPILEKIDENLEQWQSSHPMLKGKQLIVQMIVGGCTQFLTKVQGMPKHIETRLMNTIRNFIWDRVRSPPVSLELL</sequence>
<reference evidence="1" key="1">
    <citation type="submission" date="2023-06" db="EMBL/GenBank/DDBJ databases">
        <authorList>
            <consortium name="Lawrence Berkeley National Laboratory"/>
            <person name="Ahrendt S."/>
            <person name="Sahu N."/>
            <person name="Indic B."/>
            <person name="Wong-Bajracharya J."/>
            <person name="Merenyi Z."/>
            <person name="Ke H.-M."/>
            <person name="Monk M."/>
            <person name="Kocsube S."/>
            <person name="Drula E."/>
            <person name="Lipzen A."/>
            <person name="Balint B."/>
            <person name="Henrissat B."/>
            <person name="Andreopoulos B."/>
            <person name="Martin F.M."/>
            <person name="Harder C.B."/>
            <person name="Rigling D."/>
            <person name="Ford K.L."/>
            <person name="Foster G.D."/>
            <person name="Pangilinan J."/>
            <person name="Papanicolaou A."/>
            <person name="Barry K."/>
            <person name="LaButti K."/>
            <person name="Viragh M."/>
            <person name="Koriabine M."/>
            <person name="Yan M."/>
            <person name="Riley R."/>
            <person name="Champramary S."/>
            <person name="Plett K.L."/>
            <person name="Tsai I.J."/>
            <person name="Slot J."/>
            <person name="Sipos G."/>
            <person name="Plett J."/>
            <person name="Nagy L.G."/>
            <person name="Grigoriev I.V."/>
        </authorList>
    </citation>
    <scope>NUCLEOTIDE SEQUENCE</scope>
    <source>
        <strain evidence="1">FPL87.14</strain>
    </source>
</reference>
<evidence type="ECO:0000313" key="2">
    <source>
        <dbReference type="Proteomes" id="UP001175226"/>
    </source>
</evidence>
<evidence type="ECO:0000313" key="1">
    <source>
        <dbReference type="EMBL" id="KAK0430125.1"/>
    </source>
</evidence>
<dbReference type="EMBL" id="JAUEPT010000169">
    <property type="protein sequence ID" value="KAK0430125.1"/>
    <property type="molecule type" value="Genomic_DNA"/>
</dbReference>
<protein>
    <recommendedName>
        <fullName evidence="3">Reverse transcriptase domain-containing protein</fullName>
    </recommendedName>
</protein>
<dbReference type="Proteomes" id="UP001175226">
    <property type="component" value="Unassembled WGS sequence"/>
</dbReference>
<organism evidence="1 2">
    <name type="scientific">Armillaria borealis</name>
    <dbReference type="NCBI Taxonomy" id="47425"/>
    <lineage>
        <taxon>Eukaryota</taxon>
        <taxon>Fungi</taxon>
        <taxon>Dikarya</taxon>
        <taxon>Basidiomycota</taxon>
        <taxon>Agaricomycotina</taxon>
        <taxon>Agaricomycetes</taxon>
        <taxon>Agaricomycetidae</taxon>
        <taxon>Agaricales</taxon>
        <taxon>Marasmiineae</taxon>
        <taxon>Physalacriaceae</taxon>
        <taxon>Armillaria</taxon>
    </lineage>
</organism>
<gene>
    <name evidence="1" type="ORF">EV421DRAFT_1660755</name>
</gene>
<name>A0AA39IUI6_9AGAR</name>
<proteinExistence type="predicted"/>
<evidence type="ECO:0008006" key="3">
    <source>
        <dbReference type="Google" id="ProtNLM"/>
    </source>
</evidence>
<comment type="caution">
    <text evidence="1">The sequence shown here is derived from an EMBL/GenBank/DDBJ whole genome shotgun (WGS) entry which is preliminary data.</text>
</comment>
<dbReference type="AlphaFoldDB" id="A0AA39IUI6"/>
<keyword evidence="2" id="KW-1185">Reference proteome</keyword>
<feature type="non-terminal residue" evidence="1">
    <location>
        <position position="193"/>
    </location>
</feature>
<accession>A0AA39IUI6</accession>